<dbReference type="Gene3D" id="1.20.5.1930">
    <property type="match status" value="1"/>
</dbReference>
<dbReference type="InterPro" id="IPR036890">
    <property type="entry name" value="HATPase_C_sf"/>
</dbReference>
<feature type="domain" description="Histidine kinase/HSP90-like ATPase" evidence="5">
    <location>
        <begin position="311"/>
        <end position="399"/>
    </location>
</feature>
<dbReference type="GO" id="GO:0000155">
    <property type="term" value="F:phosphorelay sensor kinase activity"/>
    <property type="evidence" value="ECO:0007669"/>
    <property type="project" value="InterPro"/>
</dbReference>
<evidence type="ECO:0000259" key="5">
    <source>
        <dbReference type="SMART" id="SM00387"/>
    </source>
</evidence>
<dbReference type="Gene3D" id="3.30.565.10">
    <property type="entry name" value="Histidine kinase-like ATPase, C-terminal domain"/>
    <property type="match status" value="1"/>
</dbReference>
<sequence>MTDAVPNSVIDTLRAIVDTATRIAVDHARLYEWARTRQAWIEATRDIATEFLAGTESQRVLAQVVEHARTLTESAQAILAVVEPGIPPEEATELVVAQWSRAAAPDAERIVRLTDTATGKAFAERTTVHLADAQGIDLGVPVGAAGPALILPLHTAGVVLGVLIVVRAADAAPYSDELVALTAAFTDQAALAMQLAEAQRRARELDVLADRDRIARDLHDHVIQRVFAVGLGLQGLAARVDDPQVRQRLSDEIDRLQEIVHEIRTTIFDLHGGTGASLRRRLEDAIRQQTAATAIRARLRVDGPLSVVGSALADHAEAVVRESVSNAVRHSGGDVVTIEITVGDELTILVQDNGSGVPGDVTASGLANLAQRAGESEGRCSVERGADGGTRVHWSAPLS</sequence>
<dbReference type="SUPFAM" id="SSF55781">
    <property type="entry name" value="GAF domain-like"/>
    <property type="match status" value="1"/>
</dbReference>
<gene>
    <name evidence="6" type="ORF">NN4_23730</name>
</gene>
<dbReference type="Gene3D" id="3.30.450.40">
    <property type="match status" value="1"/>
</dbReference>
<dbReference type="CDD" id="cd16917">
    <property type="entry name" value="HATPase_UhpB-NarQ-NarX-like"/>
    <property type="match status" value="1"/>
</dbReference>
<dbReference type="RefSeq" id="WP_147129936.1">
    <property type="nucleotide sequence ID" value="NZ_BJXA01000012.1"/>
</dbReference>
<dbReference type="Proteomes" id="UP000321424">
    <property type="component" value="Unassembled WGS sequence"/>
</dbReference>
<dbReference type="AlphaFoldDB" id="A0A511MB10"/>
<dbReference type="GO" id="GO:0046983">
    <property type="term" value="F:protein dimerization activity"/>
    <property type="evidence" value="ECO:0007669"/>
    <property type="project" value="InterPro"/>
</dbReference>
<keyword evidence="7" id="KW-1185">Reference proteome</keyword>
<dbReference type="EMBL" id="BJXA01000012">
    <property type="protein sequence ID" value="GEM37854.1"/>
    <property type="molecule type" value="Genomic_DNA"/>
</dbReference>
<dbReference type="SUPFAM" id="SSF55874">
    <property type="entry name" value="ATPase domain of HSP90 chaperone/DNA topoisomerase II/histidine kinase"/>
    <property type="match status" value="1"/>
</dbReference>
<name>A0A511MB10_9NOCA</name>
<evidence type="ECO:0000256" key="1">
    <source>
        <dbReference type="ARBA" id="ARBA00022679"/>
    </source>
</evidence>
<keyword evidence="3" id="KW-0902">Two-component regulatory system</keyword>
<feature type="domain" description="GAF" evidence="4">
    <location>
        <begin position="56"/>
        <end position="203"/>
    </location>
</feature>
<accession>A0A511MB10</accession>
<evidence type="ECO:0000259" key="4">
    <source>
        <dbReference type="SMART" id="SM00065"/>
    </source>
</evidence>
<dbReference type="GO" id="GO:0016020">
    <property type="term" value="C:membrane"/>
    <property type="evidence" value="ECO:0007669"/>
    <property type="project" value="InterPro"/>
</dbReference>
<dbReference type="InterPro" id="IPR003018">
    <property type="entry name" value="GAF"/>
</dbReference>
<dbReference type="PANTHER" id="PTHR24421">
    <property type="entry name" value="NITRATE/NITRITE SENSOR PROTEIN NARX-RELATED"/>
    <property type="match status" value="1"/>
</dbReference>
<dbReference type="Pfam" id="PF07730">
    <property type="entry name" value="HisKA_3"/>
    <property type="match status" value="1"/>
</dbReference>
<dbReference type="PANTHER" id="PTHR24421:SF56">
    <property type="entry name" value="OXYGEN SENSOR HISTIDINE KINASE RESPONSE REGULATOR DOST"/>
    <property type="match status" value="1"/>
</dbReference>
<keyword evidence="2" id="KW-0418">Kinase</keyword>
<dbReference type="SMART" id="SM00065">
    <property type="entry name" value="GAF"/>
    <property type="match status" value="1"/>
</dbReference>
<dbReference type="InterPro" id="IPR003594">
    <property type="entry name" value="HATPase_dom"/>
</dbReference>
<reference evidence="6 7" key="1">
    <citation type="submission" date="2019-07" db="EMBL/GenBank/DDBJ databases">
        <title>Whole genome shotgun sequence of Nocardia ninae NBRC 108245.</title>
        <authorList>
            <person name="Hosoyama A."/>
            <person name="Uohara A."/>
            <person name="Ohji S."/>
            <person name="Ichikawa N."/>
        </authorList>
    </citation>
    <scope>NUCLEOTIDE SEQUENCE [LARGE SCALE GENOMIC DNA]</scope>
    <source>
        <strain evidence="6 7">NBRC 108245</strain>
    </source>
</reference>
<evidence type="ECO:0000256" key="3">
    <source>
        <dbReference type="ARBA" id="ARBA00023012"/>
    </source>
</evidence>
<evidence type="ECO:0000313" key="7">
    <source>
        <dbReference type="Proteomes" id="UP000321424"/>
    </source>
</evidence>
<dbReference type="SMART" id="SM00387">
    <property type="entry name" value="HATPase_c"/>
    <property type="match status" value="1"/>
</dbReference>
<proteinExistence type="predicted"/>
<evidence type="ECO:0000313" key="6">
    <source>
        <dbReference type="EMBL" id="GEM37854.1"/>
    </source>
</evidence>
<dbReference type="OrthoDB" id="5241249at2"/>
<evidence type="ECO:0000256" key="2">
    <source>
        <dbReference type="ARBA" id="ARBA00022777"/>
    </source>
</evidence>
<dbReference type="InterPro" id="IPR011712">
    <property type="entry name" value="Sig_transdc_His_kin_sub3_dim/P"/>
</dbReference>
<dbReference type="Pfam" id="PF02518">
    <property type="entry name" value="HATPase_c"/>
    <property type="match status" value="1"/>
</dbReference>
<dbReference type="InterPro" id="IPR050482">
    <property type="entry name" value="Sensor_HK_TwoCompSys"/>
</dbReference>
<organism evidence="6 7">
    <name type="scientific">Nocardia ninae NBRC 108245</name>
    <dbReference type="NCBI Taxonomy" id="1210091"/>
    <lineage>
        <taxon>Bacteria</taxon>
        <taxon>Bacillati</taxon>
        <taxon>Actinomycetota</taxon>
        <taxon>Actinomycetes</taxon>
        <taxon>Mycobacteriales</taxon>
        <taxon>Nocardiaceae</taxon>
        <taxon>Nocardia</taxon>
    </lineage>
</organism>
<evidence type="ECO:0008006" key="8">
    <source>
        <dbReference type="Google" id="ProtNLM"/>
    </source>
</evidence>
<protein>
    <recommendedName>
        <fullName evidence="8">Histidine kinase</fullName>
    </recommendedName>
</protein>
<dbReference type="Pfam" id="PF13185">
    <property type="entry name" value="GAF_2"/>
    <property type="match status" value="1"/>
</dbReference>
<dbReference type="InterPro" id="IPR029016">
    <property type="entry name" value="GAF-like_dom_sf"/>
</dbReference>
<comment type="caution">
    <text evidence="6">The sequence shown here is derived from an EMBL/GenBank/DDBJ whole genome shotgun (WGS) entry which is preliminary data.</text>
</comment>
<keyword evidence="1" id="KW-0808">Transferase</keyword>